<reference evidence="1 2" key="1">
    <citation type="journal article" date="2011" name="J. Bacteriol.">
        <title>Complete genome sequence of the industrial strain Bacillus megaterium WSH-002.</title>
        <authorList>
            <person name="Liu L."/>
            <person name="Li Y."/>
            <person name="Zhang J."/>
            <person name="Zou W."/>
            <person name="Zhou Z."/>
            <person name="Liu J."/>
            <person name="Li X."/>
            <person name="Wang L."/>
            <person name="Chen J."/>
        </authorList>
    </citation>
    <scope>NUCLEOTIDE SEQUENCE [LARGE SCALE GENOMIC DNA]</scope>
    <source>
        <strain evidence="1 2">WSH-002</strain>
    </source>
</reference>
<dbReference type="AlphaFoldDB" id="A0A8D4BMA0"/>
<name>A0A8D4BMA0_PRIMW</name>
<evidence type="ECO:0000313" key="1">
    <source>
        <dbReference type="EMBL" id="AEN91311.1"/>
    </source>
</evidence>
<dbReference type="KEGG" id="bmh:BMWSH_4433"/>
<sequence>MIKEAAVFKTAAFIRLTEKIMLEMLTKQEIFPWEIDKVKIREISGQKSF</sequence>
<protein>
    <submittedName>
        <fullName evidence="1">Uncharacterized protein</fullName>
    </submittedName>
</protein>
<dbReference type="EMBL" id="CP003017">
    <property type="protein sequence ID" value="AEN91311.1"/>
    <property type="molecule type" value="Genomic_DNA"/>
</dbReference>
<proteinExistence type="predicted"/>
<accession>A0A8D4BMA0</accession>
<gene>
    <name evidence="1" type="ORF">BMWSH_4433</name>
</gene>
<organism evidence="1 2">
    <name type="scientific">Priestia megaterium (strain WSH-002)</name>
    <name type="common">Bacillus megaterium</name>
    <dbReference type="NCBI Taxonomy" id="1006007"/>
    <lineage>
        <taxon>Bacteria</taxon>
        <taxon>Bacillati</taxon>
        <taxon>Bacillota</taxon>
        <taxon>Bacilli</taxon>
        <taxon>Bacillales</taxon>
        <taxon>Bacillaceae</taxon>
        <taxon>Priestia</taxon>
    </lineage>
</organism>
<dbReference type="Proteomes" id="UP000001283">
    <property type="component" value="Chromosome"/>
</dbReference>
<evidence type="ECO:0000313" key="2">
    <source>
        <dbReference type="Proteomes" id="UP000001283"/>
    </source>
</evidence>